<keyword evidence="4" id="KW-1185">Reference proteome</keyword>
<evidence type="ECO:0000313" key="3">
    <source>
        <dbReference type="EMBL" id="MBE9032263.1"/>
    </source>
</evidence>
<feature type="transmembrane region" description="Helical" evidence="2">
    <location>
        <begin position="171"/>
        <end position="192"/>
    </location>
</feature>
<feature type="region of interest" description="Disordered" evidence="1">
    <location>
        <begin position="270"/>
        <end position="294"/>
    </location>
</feature>
<evidence type="ECO:0000313" key="4">
    <source>
        <dbReference type="Proteomes" id="UP000625316"/>
    </source>
</evidence>
<reference evidence="3" key="1">
    <citation type="submission" date="2020-10" db="EMBL/GenBank/DDBJ databases">
        <authorList>
            <person name="Castelo-Branco R."/>
            <person name="Eusebio N."/>
            <person name="Adriana R."/>
            <person name="Vieira A."/>
            <person name="Brugerolle De Fraissinette N."/>
            <person name="Rezende De Castro R."/>
            <person name="Schneider M.P."/>
            <person name="Vasconcelos V."/>
            <person name="Leao P.N."/>
        </authorList>
    </citation>
    <scope>NUCLEOTIDE SEQUENCE</scope>
    <source>
        <strain evidence="3">LEGE 11480</strain>
    </source>
</reference>
<sequence>MSNFQSFAGFSAGVVSIICVLPYIISTIQGKTKPHRVTWWVLSTIGFVLSANQYLAGGGNTIWMPLCAAIGQLGLALLSIRYGEGGWSTLDRICIVGACVSIAAWKIFHSPLLALGLSIMADFLGCLPTMQKSRRAPETENLTSWSLYLVGSVLNLFAVDQWNSVQMVLPSYIFMTDIIVVSLLLAPHLRILQAKSRMRRGVERYLPTVISMQLLALREFYNLMWHHIHTSELYFRLHFIFVEERYNFDRFATDGSTHRRYYSYAPTPLQNQTRRDRARRNAIQPESNHSLEWL</sequence>
<comment type="caution">
    <text evidence="3">The sequence shown here is derived from an EMBL/GenBank/DDBJ whole genome shotgun (WGS) entry which is preliminary data.</text>
</comment>
<keyword evidence="2" id="KW-1133">Transmembrane helix</keyword>
<feature type="compositionally biased region" description="Polar residues" evidence="1">
    <location>
        <begin position="284"/>
        <end position="294"/>
    </location>
</feature>
<feature type="transmembrane region" description="Helical" evidence="2">
    <location>
        <begin position="6"/>
        <end position="25"/>
    </location>
</feature>
<gene>
    <name evidence="3" type="ORF">IQ266_21215</name>
</gene>
<dbReference type="AlphaFoldDB" id="A0A928VP90"/>
<evidence type="ECO:0000256" key="1">
    <source>
        <dbReference type="SAM" id="MobiDB-lite"/>
    </source>
</evidence>
<keyword evidence="2" id="KW-0472">Membrane</keyword>
<keyword evidence="2" id="KW-0812">Transmembrane</keyword>
<evidence type="ECO:0000256" key="2">
    <source>
        <dbReference type="SAM" id="Phobius"/>
    </source>
</evidence>
<dbReference type="RefSeq" id="WP_264327084.1">
    <property type="nucleotide sequence ID" value="NZ_JADEXQ010000096.1"/>
</dbReference>
<accession>A0A928VP90</accession>
<dbReference type="EMBL" id="JADEXQ010000096">
    <property type="protein sequence ID" value="MBE9032263.1"/>
    <property type="molecule type" value="Genomic_DNA"/>
</dbReference>
<proteinExistence type="predicted"/>
<dbReference type="Proteomes" id="UP000625316">
    <property type="component" value="Unassembled WGS sequence"/>
</dbReference>
<protein>
    <submittedName>
        <fullName evidence="3">Uncharacterized protein</fullName>
    </submittedName>
</protein>
<name>A0A928VP90_9CYAN</name>
<feature type="transmembrane region" description="Helical" evidence="2">
    <location>
        <begin position="89"/>
        <end position="107"/>
    </location>
</feature>
<organism evidence="3 4">
    <name type="scientific">Romeriopsis navalis LEGE 11480</name>
    <dbReference type="NCBI Taxonomy" id="2777977"/>
    <lineage>
        <taxon>Bacteria</taxon>
        <taxon>Bacillati</taxon>
        <taxon>Cyanobacteriota</taxon>
        <taxon>Cyanophyceae</taxon>
        <taxon>Leptolyngbyales</taxon>
        <taxon>Leptolyngbyaceae</taxon>
        <taxon>Romeriopsis</taxon>
        <taxon>Romeriopsis navalis</taxon>
    </lineage>
</organism>
<feature type="transmembrane region" description="Helical" evidence="2">
    <location>
        <begin position="62"/>
        <end position="82"/>
    </location>
</feature>
<feature type="transmembrane region" description="Helical" evidence="2">
    <location>
        <begin position="37"/>
        <end position="56"/>
    </location>
</feature>